<dbReference type="RefSeq" id="WP_254576436.1">
    <property type="nucleotide sequence ID" value="NZ_CP100595.1"/>
</dbReference>
<name>A0ABY5E240_9BACT</name>
<protein>
    <submittedName>
        <fullName evidence="1">Uncharacterized protein</fullName>
    </submittedName>
</protein>
<proteinExistence type="predicted"/>
<accession>A0ABY5E240</accession>
<gene>
    <name evidence="1" type="ORF">NJU99_13525</name>
</gene>
<evidence type="ECO:0000313" key="2">
    <source>
        <dbReference type="Proteomes" id="UP001060012"/>
    </source>
</evidence>
<dbReference type="EMBL" id="CP100595">
    <property type="protein sequence ID" value="UTJ06256.1"/>
    <property type="molecule type" value="Genomic_DNA"/>
</dbReference>
<keyword evidence="2" id="KW-1185">Reference proteome</keyword>
<reference evidence="1" key="1">
    <citation type="submission" date="2022-07" db="EMBL/GenBank/DDBJ databases">
        <title>Arcobacter roscoffensis sp. nov., a marine bacterium isolated from coastal seawater collected from Roscoff, France.</title>
        <authorList>
            <person name="Pascual J."/>
            <person name="Lepeaux C."/>
            <person name="Methner A."/>
            <person name="Overmann J."/>
        </authorList>
    </citation>
    <scope>NUCLEOTIDE SEQUENCE</scope>
    <source>
        <strain evidence="1">ARW1-2F2</strain>
    </source>
</reference>
<dbReference type="Proteomes" id="UP001060012">
    <property type="component" value="Chromosome"/>
</dbReference>
<organism evidence="1 2">
    <name type="scientific">Arcobacter roscoffensis</name>
    <dbReference type="NCBI Taxonomy" id="2961520"/>
    <lineage>
        <taxon>Bacteria</taxon>
        <taxon>Pseudomonadati</taxon>
        <taxon>Campylobacterota</taxon>
        <taxon>Epsilonproteobacteria</taxon>
        <taxon>Campylobacterales</taxon>
        <taxon>Arcobacteraceae</taxon>
        <taxon>Arcobacter</taxon>
    </lineage>
</organism>
<sequence length="89" mass="10773">MERRDRSIKALEELKRIDSLESYEKADALVLWYEEHIGQNSVEDFDLELEDLKQMEELFFKSINFLKNQKTQARDDLSETRKMKKFLNN</sequence>
<evidence type="ECO:0000313" key="1">
    <source>
        <dbReference type="EMBL" id="UTJ06256.1"/>
    </source>
</evidence>